<dbReference type="InterPro" id="IPR052895">
    <property type="entry name" value="HetReg/Transcr_Mod"/>
</dbReference>
<organism evidence="1 2">
    <name type="scientific">Diversispora eburnea</name>
    <dbReference type="NCBI Taxonomy" id="1213867"/>
    <lineage>
        <taxon>Eukaryota</taxon>
        <taxon>Fungi</taxon>
        <taxon>Fungi incertae sedis</taxon>
        <taxon>Mucoromycota</taxon>
        <taxon>Glomeromycotina</taxon>
        <taxon>Glomeromycetes</taxon>
        <taxon>Diversisporales</taxon>
        <taxon>Diversisporaceae</taxon>
        <taxon>Diversispora</taxon>
    </lineage>
</organism>
<name>A0A9N9FUJ2_9GLOM</name>
<evidence type="ECO:0000313" key="2">
    <source>
        <dbReference type="Proteomes" id="UP000789706"/>
    </source>
</evidence>
<comment type="caution">
    <text evidence="1">The sequence shown here is derived from an EMBL/GenBank/DDBJ whole genome shotgun (WGS) entry which is preliminary data.</text>
</comment>
<keyword evidence="2" id="KW-1185">Reference proteome</keyword>
<evidence type="ECO:0000313" key="1">
    <source>
        <dbReference type="EMBL" id="CAG8558466.1"/>
    </source>
</evidence>
<dbReference type="AlphaFoldDB" id="A0A9N9FUJ2"/>
<proteinExistence type="predicted"/>
<dbReference type="EMBL" id="CAJVPK010000904">
    <property type="protein sequence ID" value="CAG8558466.1"/>
    <property type="molecule type" value="Genomic_DNA"/>
</dbReference>
<dbReference type="Proteomes" id="UP000789706">
    <property type="component" value="Unassembled WGS sequence"/>
</dbReference>
<accession>A0A9N9FUJ2</accession>
<dbReference type="PANTHER" id="PTHR24148:SF64">
    <property type="entry name" value="HETEROKARYON INCOMPATIBILITY DOMAIN-CONTAINING PROTEIN"/>
    <property type="match status" value="1"/>
</dbReference>
<gene>
    <name evidence="1" type="ORF">DEBURN_LOCUS7464</name>
</gene>
<dbReference type="OrthoDB" id="2426116at2759"/>
<protein>
    <submittedName>
        <fullName evidence="1">10061_t:CDS:1</fullName>
    </submittedName>
</protein>
<dbReference type="PANTHER" id="PTHR24148">
    <property type="entry name" value="ANKYRIN REPEAT DOMAIN-CONTAINING PROTEIN 39 HOMOLOG-RELATED"/>
    <property type="match status" value="1"/>
</dbReference>
<sequence>MPYVDLNKCSGCKERFKTGQECQALNYRGKTVMHSFMINKNKVSQQNQPKPKRLTDKEMRELLTNLKKEADKTPEEKGSFSLEVICSGKDMESNDYDCGIYLLSFVALISDNPKLLKTEGVHETDSKRQRNYWQSKAKKLFSIVGNKELACKQCNIYNQEHKKTAKPPYRLLHVPTMKVIIGMTNYVEYFCVSHVWGNLTNDKGIKMEDAFIQENIDKLKIVSANSGAISEEYFESLNEIYEFINREEWFRHIWTFQEAVLNKCLVFISENGTIKICGHTIADATRASKEIRMIPILKVFMGNFSALSNKDSTGDGEIPEELEYVASGSNKLQLHKVLGLVRRRECTIEEDKIYGVLGLINIKEINPMYGIGYDKALSMVVKNIGIDKEVILISLLHPSVGSSEGMHWFPNTKDLQEFVPDNSVIDIMENKIGDAMIYDSGILLRDPVITNFEVIGPPISIGRDISTKDFLHKLVEYKRNYDSIVFSGLLVSLGLPRLGKNPNETFEIIELWIKDLVEGRKNIRKELDGILIAEGKAKRINISQHSTLLLL</sequence>
<reference evidence="1" key="1">
    <citation type="submission" date="2021-06" db="EMBL/GenBank/DDBJ databases">
        <authorList>
            <person name="Kallberg Y."/>
            <person name="Tangrot J."/>
            <person name="Rosling A."/>
        </authorList>
    </citation>
    <scope>NUCLEOTIDE SEQUENCE</scope>
    <source>
        <strain evidence="1">AZ414A</strain>
    </source>
</reference>